<reference evidence="1 2" key="1">
    <citation type="journal article" date="2016" name="Nat. Commun.">
        <title>Thousands of microbial genomes shed light on interconnected biogeochemical processes in an aquifer system.</title>
        <authorList>
            <person name="Anantharaman K."/>
            <person name="Brown C.T."/>
            <person name="Hug L.A."/>
            <person name="Sharon I."/>
            <person name="Castelle C.J."/>
            <person name="Probst A.J."/>
            <person name="Thomas B.C."/>
            <person name="Singh A."/>
            <person name="Wilkins M.J."/>
            <person name="Karaoz U."/>
            <person name="Brodie E.L."/>
            <person name="Williams K.H."/>
            <person name="Hubbard S.S."/>
            <person name="Banfield J.F."/>
        </authorList>
    </citation>
    <scope>NUCLEOTIDE SEQUENCE [LARGE SCALE GENOMIC DNA]</scope>
</reference>
<sequence length="92" mass="10171">MSHGLIFLRRLALFGKSTCKALGATSATDKIPTILNATSMARTISLRRFRGSMLLTFLSRIVSYWITSFCLLENLLVRFGGGREDIMAGDIV</sequence>
<dbReference type="AlphaFoldDB" id="A0A1F7V7M2"/>
<comment type="caution">
    <text evidence="1">The sequence shown here is derived from an EMBL/GenBank/DDBJ whole genome shotgun (WGS) entry which is preliminary data.</text>
</comment>
<accession>A0A1F7V7M2</accession>
<proteinExistence type="predicted"/>
<name>A0A1F7V7M2_9BACT</name>
<evidence type="ECO:0000313" key="2">
    <source>
        <dbReference type="Proteomes" id="UP000178723"/>
    </source>
</evidence>
<dbReference type="Proteomes" id="UP000178723">
    <property type="component" value="Unassembled WGS sequence"/>
</dbReference>
<dbReference type="EMBL" id="MGEP01000048">
    <property type="protein sequence ID" value="OGL86503.1"/>
    <property type="molecule type" value="Genomic_DNA"/>
</dbReference>
<evidence type="ECO:0000313" key="1">
    <source>
        <dbReference type="EMBL" id="OGL86503.1"/>
    </source>
</evidence>
<gene>
    <name evidence="1" type="ORF">A3I40_01595</name>
</gene>
<protein>
    <submittedName>
        <fullName evidence="1">Uncharacterized protein</fullName>
    </submittedName>
</protein>
<organism evidence="1 2">
    <name type="scientific">Candidatus Uhrbacteria bacterium RIFCSPLOWO2_02_FULL_48_12</name>
    <dbReference type="NCBI Taxonomy" id="1802407"/>
    <lineage>
        <taxon>Bacteria</taxon>
        <taxon>Candidatus Uhriibacteriota</taxon>
    </lineage>
</organism>